<evidence type="ECO:0000256" key="4">
    <source>
        <dbReference type="ARBA" id="ARBA00007146"/>
    </source>
</evidence>
<dbReference type="GO" id="GO:0007155">
    <property type="term" value="P:cell adhesion"/>
    <property type="evidence" value="ECO:0007669"/>
    <property type="project" value="UniProtKB-KW"/>
</dbReference>
<evidence type="ECO:0000256" key="8">
    <source>
        <dbReference type="ARBA" id="ARBA00022692"/>
    </source>
</evidence>
<evidence type="ECO:0000256" key="1">
    <source>
        <dbReference type="ARBA" id="ARBA00004124"/>
    </source>
</evidence>
<name>A0A2A2EU92_9GAMM</name>
<evidence type="ECO:0000256" key="6">
    <source>
        <dbReference type="ARBA" id="ARBA00022473"/>
    </source>
</evidence>
<comment type="caution">
    <text evidence="16">The sequence shown here is derived from an EMBL/GenBank/DDBJ whole genome shotgun (WGS) entry which is preliminary data.</text>
</comment>
<evidence type="ECO:0000313" key="17">
    <source>
        <dbReference type="Proteomes" id="UP000217771"/>
    </source>
</evidence>
<evidence type="ECO:0000256" key="2">
    <source>
        <dbReference type="ARBA" id="ARBA00004141"/>
    </source>
</evidence>
<evidence type="ECO:0000256" key="13">
    <source>
        <dbReference type="ARBA" id="ARBA00023180"/>
    </source>
</evidence>
<keyword evidence="9" id="KW-0130">Cell adhesion</keyword>
<dbReference type="EMBL" id="NSKB01000004">
    <property type="protein sequence ID" value="PAU76706.1"/>
    <property type="molecule type" value="Genomic_DNA"/>
</dbReference>
<evidence type="ECO:0000256" key="11">
    <source>
        <dbReference type="ARBA" id="ARBA00022989"/>
    </source>
</evidence>
<dbReference type="GO" id="GO:0016328">
    <property type="term" value="C:lateral plasma membrane"/>
    <property type="evidence" value="ECO:0007669"/>
    <property type="project" value="UniProtKB-SubCell"/>
</dbReference>
<evidence type="ECO:0000256" key="14">
    <source>
        <dbReference type="SAM" id="Phobius"/>
    </source>
</evidence>
<dbReference type="InterPro" id="IPR000595">
    <property type="entry name" value="cNMP-bd_dom"/>
</dbReference>
<dbReference type="InterPro" id="IPR006916">
    <property type="entry name" value="POPDC1-3"/>
</dbReference>
<comment type="subcellular location">
    <subcellularLocation>
        <location evidence="3">Cell junction</location>
        <location evidence="3">Tight junction</location>
    </subcellularLocation>
    <subcellularLocation>
        <location evidence="1">Lateral cell membrane</location>
    </subcellularLocation>
    <subcellularLocation>
        <location evidence="2">Membrane</location>
        <topology evidence="2">Multi-pass membrane protein</topology>
    </subcellularLocation>
</comment>
<keyword evidence="17" id="KW-1185">Reference proteome</keyword>
<evidence type="ECO:0000313" key="16">
    <source>
        <dbReference type="EMBL" id="PAU76706.1"/>
    </source>
</evidence>
<dbReference type="InterPro" id="IPR018490">
    <property type="entry name" value="cNMP-bd_dom_sf"/>
</dbReference>
<dbReference type="PANTHER" id="PTHR12101">
    <property type="entry name" value="POPEYE DOMAIN CONTAINING PROTEIN"/>
    <property type="match status" value="1"/>
</dbReference>
<dbReference type="GO" id="GO:0030552">
    <property type="term" value="F:cAMP binding"/>
    <property type="evidence" value="ECO:0007669"/>
    <property type="project" value="TreeGrafter"/>
</dbReference>
<keyword evidence="7" id="KW-1003">Cell membrane</keyword>
<gene>
    <name evidence="16" type="ORF">CK498_12015</name>
</gene>
<dbReference type="PANTHER" id="PTHR12101:SF17">
    <property type="entry name" value="BLOOD VESSEL EPICARDIAL SUBSTANCE"/>
    <property type="match status" value="1"/>
</dbReference>
<comment type="similarity">
    <text evidence="4">Belongs to the popeye family.</text>
</comment>
<accession>A0A2A2EU92</accession>
<dbReference type="Pfam" id="PF04831">
    <property type="entry name" value="POPDC1-3"/>
    <property type="match status" value="1"/>
</dbReference>
<dbReference type="SUPFAM" id="SSF51206">
    <property type="entry name" value="cAMP-binding domain-like"/>
    <property type="match status" value="1"/>
</dbReference>
<feature type="transmembrane region" description="Helical" evidence="14">
    <location>
        <begin position="51"/>
        <end position="71"/>
    </location>
</feature>
<keyword evidence="6" id="KW-0217">Developmental protein</keyword>
<sequence>MTTGLFFFANLLFCLAYLVRDMAYLRAITILAALSTLPYFYFLDTPLYSAIGWQIAFIAINAFNLTVLLLARRPVVLDDDQRWLHRHTFRMLTPREMLKVLRPTQRRHCPADAALIEQDQPLDRLILLLDGEAEVHADGQHRATLRPGDFAGEMSFVTGKPASATVVTKGAIDYLSWRRRDLEALYQRDPRLKDAMQGVIGADMARKLTR</sequence>
<dbReference type="RefSeq" id="WP_095621095.1">
    <property type="nucleotide sequence ID" value="NZ_NSKB01000004.1"/>
</dbReference>
<dbReference type="OrthoDB" id="6154918at2"/>
<dbReference type="SMART" id="SM00100">
    <property type="entry name" value="cNMP"/>
    <property type="match status" value="1"/>
</dbReference>
<dbReference type="AlphaFoldDB" id="A0A2A2EU92"/>
<evidence type="ECO:0000256" key="5">
    <source>
        <dbReference type="ARBA" id="ARBA00022427"/>
    </source>
</evidence>
<dbReference type="Proteomes" id="UP000217771">
    <property type="component" value="Unassembled WGS sequence"/>
</dbReference>
<proteinExistence type="inferred from homology"/>
<keyword evidence="5" id="KW-0796">Tight junction</keyword>
<keyword evidence="8 14" id="KW-0812">Transmembrane</keyword>
<dbReference type="PROSITE" id="PS50042">
    <property type="entry name" value="CNMP_BINDING_3"/>
    <property type="match status" value="1"/>
</dbReference>
<evidence type="ECO:0000256" key="10">
    <source>
        <dbReference type="ARBA" id="ARBA00022949"/>
    </source>
</evidence>
<dbReference type="InterPro" id="IPR055272">
    <property type="entry name" value="POPDC1-3_dom"/>
</dbReference>
<keyword evidence="12 14" id="KW-0472">Membrane</keyword>
<organism evidence="16 17">
    <name type="scientific">Halomonas salipaludis</name>
    <dbReference type="NCBI Taxonomy" id="2032625"/>
    <lineage>
        <taxon>Bacteria</taxon>
        <taxon>Pseudomonadati</taxon>
        <taxon>Pseudomonadota</taxon>
        <taxon>Gammaproteobacteria</taxon>
        <taxon>Oceanospirillales</taxon>
        <taxon>Halomonadaceae</taxon>
        <taxon>Halomonas</taxon>
    </lineage>
</organism>
<dbReference type="Gene3D" id="2.60.120.10">
    <property type="entry name" value="Jelly Rolls"/>
    <property type="match status" value="1"/>
</dbReference>
<protein>
    <recommendedName>
        <fullName evidence="15">Cyclic nucleotide-binding domain-containing protein</fullName>
    </recommendedName>
</protein>
<evidence type="ECO:0000256" key="3">
    <source>
        <dbReference type="ARBA" id="ARBA00004435"/>
    </source>
</evidence>
<evidence type="ECO:0000259" key="15">
    <source>
        <dbReference type="PROSITE" id="PS50042"/>
    </source>
</evidence>
<keyword evidence="10" id="KW-0965">Cell junction</keyword>
<dbReference type="GO" id="GO:0005923">
    <property type="term" value="C:bicellular tight junction"/>
    <property type="evidence" value="ECO:0007669"/>
    <property type="project" value="UniProtKB-SubCell"/>
</dbReference>
<feature type="domain" description="Cyclic nucleotide-binding" evidence="15">
    <location>
        <begin position="88"/>
        <end position="185"/>
    </location>
</feature>
<dbReference type="Pfam" id="PF00027">
    <property type="entry name" value="cNMP_binding"/>
    <property type="match status" value="1"/>
</dbReference>
<keyword evidence="13" id="KW-0325">Glycoprotein</keyword>
<evidence type="ECO:0000256" key="12">
    <source>
        <dbReference type="ARBA" id="ARBA00023136"/>
    </source>
</evidence>
<reference evidence="16 17" key="1">
    <citation type="submission" date="2017-08" db="EMBL/GenBank/DDBJ databases">
        <title>Halomonas alkalisoli sp. nov., isolated from saline alkaline soil.</title>
        <authorList>
            <person name="Wang D."/>
            <person name="Zhang G."/>
        </authorList>
    </citation>
    <scope>NUCLEOTIDE SEQUENCE [LARGE SCALE GENOMIC DNA]</scope>
    <source>
        <strain evidence="16 17">WRN001</strain>
    </source>
</reference>
<dbReference type="InterPro" id="IPR014710">
    <property type="entry name" value="RmlC-like_jellyroll"/>
</dbReference>
<dbReference type="CDD" id="cd00038">
    <property type="entry name" value="CAP_ED"/>
    <property type="match status" value="1"/>
</dbReference>
<evidence type="ECO:0000256" key="7">
    <source>
        <dbReference type="ARBA" id="ARBA00022475"/>
    </source>
</evidence>
<evidence type="ECO:0000256" key="9">
    <source>
        <dbReference type="ARBA" id="ARBA00022889"/>
    </source>
</evidence>
<keyword evidence="11 14" id="KW-1133">Transmembrane helix</keyword>